<evidence type="ECO:0000256" key="10">
    <source>
        <dbReference type="SAM" id="MobiDB-lite"/>
    </source>
</evidence>
<evidence type="ECO:0000256" key="9">
    <source>
        <dbReference type="HAMAP-Rule" id="MF_03172"/>
    </source>
</evidence>
<dbReference type="HAMAP" id="MF_00235">
    <property type="entry name" value="Adenylate_kinase_Adk"/>
    <property type="match status" value="1"/>
</dbReference>
<feature type="binding site" evidence="9">
    <location>
        <position position="208"/>
    </location>
    <ligand>
        <name>ATP</name>
        <dbReference type="ChEBI" id="CHEBI:30616"/>
    </ligand>
</feature>
<feature type="binding site" evidence="9">
    <location>
        <begin position="125"/>
        <end position="128"/>
    </location>
    <ligand>
        <name>a ribonucleoside 5'-phosphate</name>
        <dbReference type="ChEBI" id="CHEBI:58043"/>
    </ligand>
</feature>
<gene>
    <name evidence="11" type="ORF">AB675_3246</name>
</gene>
<dbReference type="EC" id="2.7.4.14" evidence="9"/>
<dbReference type="PROSITE" id="PS00113">
    <property type="entry name" value="ADENYLATE_KINASE"/>
    <property type="match status" value="1"/>
</dbReference>
<dbReference type="FunFam" id="3.40.50.300:FF:000315">
    <property type="entry name" value="Adenylate kinase 1"/>
    <property type="match status" value="1"/>
</dbReference>
<dbReference type="GO" id="GO:0006207">
    <property type="term" value="P:'de novo' pyrimidine nucleobase biosynthetic process"/>
    <property type="evidence" value="ECO:0007669"/>
    <property type="project" value="InterPro"/>
</dbReference>
<name>A0A0N0NLY2_9EURO</name>
<keyword evidence="3 9" id="KW-0547">Nucleotide-binding</keyword>
<dbReference type="InterPro" id="IPR006266">
    <property type="entry name" value="UMP_CMP_kinase"/>
</dbReference>
<protein>
    <recommendedName>
        <fullName evidence="9">Uridylate kinase</fullName>
        <shortName evidence="9">UK</shortName>
        <ecNumber evidence="9">2.7.4.14</ecNumber>
    </recommendedName>
    <alternativeName>
        <fullName evidence="9">ATP:UMP phosphotransferase</fullName>
    </alternativeName>
    <alternativeName>
        <fullName evidence="9">Deoxycytidylate kinase</fullName>
        <shortName evidence="9">CK</shortName>
        <shortName evidence="9">dCMP kinase</shortName>
    </alternativeName>
    <alternativeName>
        <fullName evidence="9">Uridine monophosphate kinase</fullName>
        <shortName evidence="9">UMP kinase</shortName>
        <shortName evidence="9">UMPK</shortName>
    </alternativeName>
</protein>
<dbReference type="VEuPathDB" id="FungiDB:AB675_3246"/>
<feature type="region of interest" description="Disordered" evidence="10">
    <location>
        <begin position="1"/>
        <end position="27"/>
    </location>
</feature>
<evidence type="ECO:0000313" key="11">
    <source>
        <dbReference type="EMBL" id="KPI39569.1"/>
    </source>
</evidence>
<feature type="binding site" evidence="9">
    <location>
        <begin position="44"/>
        <end position="49"/>
    </location>
    <ligand>
        <name>ATP</name>
        <dbReference type="ChEBI" id="CHEBI:30616"/>
    </ligand>
</feature>
<feature type="region of interest" description="NMPbind" evidence="9">
    <location>
        <begin position="64"/>
        <end position="94"/>
    </location>
</feature>
<dbReference type="GO" id="GO:0005737">
    <property type="term" value="C:cytoplasm"/>
    <property type="evidence" value="ECO:0007669"/>
    <property type="project" value="UniProtKB-SubCell"/>
</dbReference>
<dbReference type="Proteomes" id="UP000038010">
    <property type="component" value="Unassembled WGS sequence"/>
</dbReference>
<accession>A0A0N0NLY2</accession>
<evidence type="ECO:0000256" key="3">
    <source>
        <dbReference type="ARBA" id="ARBA00022741"/>
    </source>
</evidence>
<evidence type="ECO:0000256" key="2">
    <source>
        <dbReference type="ARBA" id="ARBA00022679"/>
    </source>
</evidence>
<keyword evidence="4 9" id="KW-0418">Kinase</keyword>
<dbReference type="GeneID" id="28735158"/>
<keyword evidence="6 9" id="KW-0665">Pyrimidine biosynthesis</keyword>
<comment type="function">
    <text evidence="9">Catalyzes the phosphorylation of pyrimidine nucleoside monophosphates at the expense of ATP. Plays an important role in de novo pyrimidine nucleotide biosynthesis. Has preference for UMP and dUMP as phosphate acceptors, but can also use CMP, dCMP and AMP.</text>
</comment>
<keyword evidence="2 9" id="KW-0808">Transferase</keyword>
<feature type="binding site" evidence="9">
    <location>
        <begin position="92"/>
        <end position="94"/>
    </location>
    <ligand>
        <name>a ribonucleoside 5'-phosphate</name>
        <dbReference type="ChEBI" id="CHEBI:58043"/>
    </ligand>
</feature>
<dbReference type="AlphaFoldDB" id="A0A0N0NLY2"/>
<sequence length="231" mass="25690">MPPVDPTAGTNPTLQPDLPLGSTNLTPTFDPKEVTVVYILGGPGSGKGTQSVHLVQDYGFTHLSAGDLLREEQDREGSEYGDLIKKYIKDGAIVPMEVTVKLLENAMKAKIDENKSGKPRFLIDGFPRKMDQAMYFEQAVCPSTCTLFLDCPEDVMRKRLLNRGKTSGRADDNEESIVKRFRTFVETSMPVVEHFKEENRVVYANADGEEGQVYEEVVKGLGEKGIHPTRH</sequence>
<comment type="subunit">
    <text evidence="9">Monomer.</text>
</comment>
<dbReference type="CDD" id="cd01428">
    <property type="entry name" value="ADK"/>
    <property type="match status" value="1"/>
</dbReference>
<feature type="binding site" evidence="9">
    <location>
        <position position="169"/>
    </location>
    <ligand>
        <name>a ribonucleoside 5'-phosphate</name>
        <dbReference type="ChEBI" id="CHEBI:58043"/>
    </ligand>
</feature>
<keyword evidence="7 9" id="KW-0539">Nucleus</keyword>
<feature type="binding site" evidence="9">
    <location>
        <position position="70"/>
    </location>
    <ligand>
        <name>a ribonucleoside 5'-phosphate</name>
        <dbReference type="ChEBI" id="CHEBI:58043"/>
    </ligand>
</feature>
<comment type="catalytic activity">
    <reaction evidence="8 9">
        <text>UMP + ATP = UDP + ADP</text>
        <dbReference type="Rhea" id="RHEA:24400"/>
        <dbReference type="ChEBI" id="CHEBI:30616"/>
        <dbReference type="ChEBI" id="CHEBI:57865"/>
        <dbReference type="ChEBI" id="CHEBI:58223"/>
        <dbReference type="ChEBI" id="CHEBI:456216"/>
        <dbReference type="EC" id="2.7.4.14"/>
    </reaction>
</comment>
<dbReference type="Pfam" id="PF00406">
    <property type="entry name" value="ADK"/>
    <property type="match status" value="1"/>
</dbReference>
<comment type="caution">
    <text evidence="11">The sequence shown here is derived from an EMBL/GenBank/DDBJ whole genome shotgun (WGS) entry which is preliminary data.</text>
</comment>
<organism evidence="11 12">
    <name type="scientific">Cyphellophora attinorum</name>
    <dbReference type="NCBI Taxonomy" id="1664694"/>
    <lineage>
        <taxon>Eukaryota</taxon>
        <taxon>Fungi</taxon>
        <taxon>Dikarya</taxon>
        <taxon>Ascomycota</taxon>
        <taxon>Pezizomycotina</taxon>
        <taxon>Eurotiomycetes</taxon>
        <taxon>Chaetothyriomycetidae</taxon>
        <taxon>Chaetothyriales</taxon>
        <taxon>Cyphellophoraceae</taxon>
        <taxon>Cyphellophora</taxon>
    </lineage>
</organism>
<dbReference type="GO" id="GO:0005524">
    <property type="term" value="F:ATP binding"/>
    <property type="evidence" value="ECO:0007669"/>
    <property type="project" value="UniProtKB-KW"/>
</dbReference>
<evidence type="ECO:0000256" key="6">
    <source>
        <dbReference type="ARBA" id="ARBA00022975"/>
    </source>
</evidence>
<feature type="binding site" evidence="9">
    <location>
        <position position="180"/>
    </location>
    <ligand>
        <name>a ribonucleoside 5'-phosphate</name>
        <dbReference type="ChEBI" id="CHEBI:58043"/>
    </ligand>
</feature>
<proteinExistence type="inferred from homology"/>
<dbReference type="STRING" id="1664694.A0A0N0NLY2"/>
<dbReference type="InterPro" id="IPR000850">
    <property type="entry name" value="Adenylat/UMP-CMP_kin"/>
</dbReference>
<evidence type="ECO:0000256" key="1">
    <source>
        <dbReference type="ARBA" id="ARBA00022490"/>
    </source>
</evidence>
<feature type="binding site" evidence="9">
    <location>
        <position position="163"/>
    </location>
    <ligand>
        <name>ATP</name>
        <dbReference type="ChEBI" id="CHEBI:30616"/>
    </ligand>
</feature>
<dbReference type="SUPFAM" id="SSF52540">
    <property type="entry name" value="P-loop containing nucleoside triphosphate hydrolases"/>
    <property type="match status" value="1"/>
</dbReference>
<comment type="similarity">
    <text evidence="9">Belongs to the adenylate kinase family. UMP-CMP kinase subfamily.</text>
</comment>
<comment type="domain">
    <text evidence="9">Consists of three domains, a large central CORE domain and two small peripheral domains, NMPbind and LID, which undergo movements during catalysis. The LID domain closes over the site of phosphoryl transfer upon ATP binding. Assembling and dissambling the active center during each catalytic cycle provides an effective means to prevent ATP hydrolysis.</text>
</comment>
<comment type="subcellular location">
    <subcellularLocation>
        <location evidence="9">Cytoplasm</location>
    </subcellularLocation>
    <subcellularLocation>
        <location evidence="9">Nucleus</location>
    </subcellularLocation>
    <text evidence="9">Predominantly cytoplasmic.</text>
</comment>
<feature type="region of interest" description="LID" evidence="9">
    <location>
        <begin position="162"/>
        <end position="172"/>
    </location>
</feature>
<keyword evidence="5 9" id="KW-0067">ATP-binding</keyword>
<dbReference type="PANTHER" id="PTHR23359">
    <property type="entry name" value="NUCLEOTIDE KINASE"/>
    <property type="match status" value="1"/>
</dbReference>
<keyword evidence="1 9" id="KW-0963">Cytoplasm</keyword>
<feature type="binding site" evidence="9">
    <location>
        <position position="132"/>
    </location>
    <ligand>
        <name>a ribonucleoside 5'-phosphate</name>
        <dbReference type="ChEBI" id="CHEBI:58043"/>
    </ligand>
</feature>
<dbReference type="GO" id="GO:0033862">
    <property type="term" value="F:UMP kinase activity"/>
    <property type="evidence" value="ECO:0007669"/>
    <property type="project" value="RHEA"/>
</dbReference>
<keyword evidence="12" id="KW-1185">Reference proteome</keyword>
<dbReference type="OrthoDB" id="442176at2759"/>
<evidence type="ECO:0000256" key="5">
    <source>
        <dbReference type="ARBA" id="ARBA00022840"/>
    </source>
</evidence>
<dbReference type="PRINTS" id="PR00094">
    <property type="entry name" value="ADENYLTKNASE"/>
</dbReference>
<evidence type="ECO:0000313" key="12">
    <source>
        <dbReference type="Proteomes" id="UP000038010"/>
    </source>
</evidence>
<dbReference type="HAMAP" id="MF_03172">
    <property type="entry name" value="Adenylate_kinase_UMP_CMP_kin"/>
    <property type="match status" value="1"/>
</dbReference>
<comment type="cofactor">
    <cofactor evidence="9">
        <name>Mg(2+)</name>
        <dbReference type="ChEBI" id="CHEBI:18420"/>
    </cofactor>
    <text evidence="9">Binds 1 Mg(2+) ion per monomer.</text>
</comment>
<dbReference type="NCBIfam" id="TIGR01359">
    <property type="entry name" value="UMP_CMP_kin_fam"/>
    <property type="match status" value="1"/>
</dbReference>
<dbReference type="Gene3D" id="3.40.50.300">
    <property type="entry name" value="P-loop containing nucleotide triphosphate hydrolases"/>
    <property type="match status" value="1"/>
</dbReference>
<reference evidence="11 12" key="1">
    <citation type="submission" date="2015-06" db="EMBL/GenBank/DDBJ databases">
        <title>Draft genome of the ant-associated black yeast Phialophora attae CBS 131958.</title>
        <authorList>
            <person name="Moreno L.F."/>
            <person name="Stielow B.J."/>
            <person name="de Hoog S."/>
            <person name="Vicente V.A."/>
            <person name="Weiss V.A."/>
            <person name="de Vries M."/>
            <person name="Cruz L.M."/>
            <person name="Souza E.M."/>
        </authorList>
    </citation>
    <scope>NUCLEOTIDE SEQUENCE [LARGE SCALE GENOMIC DNA]</scope>
    <source>
        <strain evidence="11 12">CBS 131958</strain>
    </source>
</reference>
<dbReference type="GO" id="GO:0005634">
    <property type="term" value="C:nucleus"/>
    <property type="evidence" value="ECO:0007669"/>
    <property type="project" value="UniProtKB-SubCell"/>
</dbReference>
<dbReference type="InterPro" id="IPR027417">
    <property type="entry name" value="P-loop_NTPase"/>
</dbReference>
<dbReference type="RefSeq" id="XP_017999532.1">
    <property type="nucleotide sequence ID" value="XM_018143278.1"/>
</dbReference>
<evidence type="ECO:0000256" key="8">
    <source>
        <dbReference type="ARBA" id="ARBA00048116"/>
    </source>
</evidence>
<evidence type="ECO:0000256" key="4">
    <source>
        <dbReference type="ARBA" id="ARBA00022777"/>
    </source>
</evidence>
<dbReference type="GO" id="GO:0006221">
    <property type="term" value="P:pyrimidine nucleotide biosynthetic process"/>
    <property type="evidence" value="ECO:0007669"/>
    <property type="project" value="UniProtKB-UniRule"/>
</dbReference>
<dbReference type="EMBL" id="LFJN01000014">
    <property type="protein sequence ID" value="KPI39569.1"/>
    <property type="molecule type" value="Genomic_DNA"/>
</dbReference>
<evidence type="ECO:0000256" key="7">
    <source>
        <dbReference type="ARBA" id="ARBA00023242"/>
    </source>
</evidence>
<dbReference type="InterPro" id="IPR033690">
    <property type="entry name" value="Adenylat_kinase_CS"/>
</dbReference>